<keyword evidence="2" id="KW-1185">Reference proteome</keyword>
<comment type="caution">
    <text evidence="1">The sequence shown here is derived from an EMBL/GenBank/DDBJ whole genome shotgun (WGS) entry which is preliminary data.</text>
</comment>
<evidence type="ECO:0000313" key="1">
    <source>
        <dbReference type="EMBL" id="MEF7616895.1"/>
    </source>
</evidence>
<organism evidence="1 2">
    <name type="scientific">Aquincola agrisoli</name>
    <dbReference type="NCBI Taxonomy" id="3119538"/>
    <lineage>
        <taxon>Bacteria</taxon>
        <taxon>Pseudomonadati</taxon>
        <taxon>Pseudomonadota</taxon>
        <taxon>Betaproteobacteria</taxon>
        <taxon>Burkholderiales</taxon>
        <taxon>Sphaerotilaceae</taxon>
        <taxon>Aquincola</taxon>
    </lineage>
</organism>
<name>A0AAW9QPH5_9BURK</name>
<evidence type="ECO:0000313" key="2">
    <source>
        <dbReference type="Proteomes" id="UP001336250"/>
    </source>
</evidence>
<sequence length="313" mass="31634">MTPSAGSEAPHPAAQAAAASIPSARIVGAFGYRVDGDTACLNAEIDWAPTAADAGSWSLQLWATPAGGSGAEAGTLVAALPVAVPLHTHGEPLCVEGYVTALPPAGTGPYTMELRLAAARPDGRAVVHDRAAFGQPERFVQPRLHGVTLTRGPDGGLTLLAERVHNPRPPDNLSGTLALELWLLAAPYRGGPFEGRCLASAPLGTLPGQASTGPVSMAVPALAADEARPWCLMLREWTAVGYVTRDHATLAAAAAGAAQTPVAAPSAPADAPAPVLAAGGAAARARPVRPPAPPVPAGLGARLIANLRGFLQR</sequence>
<accession>A0AAW9QPH5</accession>
<dbReference type="RefSeq" id="WP_332292501.1">
    <property type="nucleotide sequence ID" value="NZ_JAZIBG010000049.1"/>
</dbReference>
<gene>
    <name evidence="1" type="ORF">V4F39_23475</name>
</gene>
<dbReference type="AlphaFoldDB" id="A0AAW9QPH5"/>
<proteinExistence type="predicted"/>
<protein>
    <submittedName>
        <fullName evidence="1">Uncharacterized protein</fullName>
    </submittedName>
</protein>
<dbReference type="EMBL" id="JAZIBG010000049">
    <property type="protein sequence ID" value="MEF7616895.1"/>
    <property type="molecule type" value="Genomic_DNA"/>
</dbReference>
<reference evidence="1 2" key="1">
    <citation type="submission" date="2024-02" db="EMBL/GenBank/DDBJ databases">
        <title>Genome sequence of Aquincola sp. MAHUQ-54.</title>
        <authorList>
            <person name="Huq M.A."/>
        </authorList>
    </citation>
    <scope>NUCLEOTIDE SEQUENCE [LARGE SCALE GENOMIC DNA]</scope>
    <source>
        <strain evidence="1 2">MAHUQ-54</strain>
    </source>
</reference>
<dbReference type="Proteomes" id="UP001336250">
    <property type="component" value="Unassembled WGS sequence"/>
</dbReference>